<organism evidence="2 3">
    <name type="scientific">Kocuria varians</name>
    <name type="common">Micrococcus varians</name>
    <dbReference type="NCBI Taxonomy" id="1272"/>
    <lineage>
        <taxon>Bacteria</taxon>
        <taxon>Bacillati</taxon>
        <taxon>Actinomycetota</taxon>
        <taxon>Actinomycetes</taxon>
        <taxon>Micrococcales</taxon>
        <taxon>Micrococcaceae</taxon>
        <taxon>Kocuria</taxon>
    </lineage>
</organism>
<evidence type="ECO:0000313" key="2">
    <source>
        <dbReference type="EMBL" id="QMS55827.1"/>
    </source>
</evidence>
<dbReference type="Gene3D" id="3.40.630.30">
    <property type="match status" value="1"/>
</dbReference>
<dbReference type="KEGG" id="kvr:CIB50_0000520"/>
<dbReference type="AlphaFoldDB" id="A0A7D7KYQ6"/>
<evidence type="ECO:0000259" key="1">
    <source>
        <dbReference type="PROSITE" id="PS51186"/>
    </source>
</evidence>
<reference evidence="2" key="1">
    <citation type="submission" date="2017-08" db="EMBL/GenBank/DDBJ databases">
        <authorList>
            <person name="Minaev M."/>
            <person name="Kurbakov K.A."/>
            <person name="Solodovnikova G.I."/>
            <person name="Kuznetsova O.A."/>
            <person name="Lisitsyn A.B."/>
        </authorList>
    </citation>
    <scope>NUCLEOTIDE SEQUENCE</scope>
    <source>
        <strain evidence="2">80</strain>
    </source>
</reference>
<dbReference type="GO" id="GO:0005829">
    <property type="term" value="C:cytosol"/>
    <property type="evidence" value="ECO:0007669"/>
    <property type="project" value="InterPro"/>
</dbReference>
<dbReference type="Proteomes" id="UP000216825">
    <property type="component" value="Chromosome"/>
</dbReference>
<feature type="domain" description="N-acetyltransferase" evidence="1">
    <location>
        <begin position="1"/>
        <end position="153"/>
    </location>
</feature>
<dbReference type="GO" id="GO:0016747">
    <property type="term" value="F:acyltransferase activity, transferring groups other than amino-acyl groups"/>
    <property type="evidence" value="ECO:0007669"/>
    <property type="project" value="InterPro"/>
</dbReference>
<proteinExistence type="predicted"/>
<name>A0A7D7KYQ6_KOCVA</name>
<dbReference type="InterPro" id="IPR003484">
    <property type="entry name" value="NodA"/>
</dbReference>
<dbReference type="CDD" id="cd04301">
    <property type="entry name" value="NAT_SF"/>
    <property type="match status" value="1"/>
</dbReference>
<dbReference type="Pfam" id="PF02474">
    <property type="entry name" value="NodA"/>
    <property type="match status" value="1"/>
</dbReference>
<dbReference type="InterPro" id="IPR016181">
    <property type="entry name" value="Acyl_CoA_acyltransferase"/>
</dbReference>
<dbReference type="PROSITE" id="PS51186">
    <property type="entry name" value="GNAT"/>
    <property type="match status" value="1"/>
</dbReference>
<protein>
    <recommendedName>
        <fullName evidence="1">N-acetyltransferase domain-containing protein</fullName>
    </recommendedName>
</protein>
<dbReference type="EMBL" id="CP059343">
    <property type="protein sequence ID" value="QMS55827.1"/>
    <property type="molecule type" value="Genomic_DNA"/>
</dbReference>
<dbReference type="RefSeq" id="WP_094393178.1">
    <property type="nucleotide sequence ID" value="NZ_CP059343.1"/>
</dbReference>
<dbReference type="InterPro" id="IPR000182">
    <property type="entry name" value="GNAT_dom"/>
</dbReference>
<accession>A0A7D7KYQ6</accession>
<gene>
    <name evidence="2" type="ORF">CIB50_0000520</name>
</gene>
<dbReference type="SUPFAM" id="SSF55729">
    <property type="entry name" value="Acyl-CoA N-acyltransferases (Nat)"/>
    <property type="match status" value="1"/>
</dbReference>
<evidence type="ECO:0000313" key="3">
    <source>
        <dbReference type="Proteomes" id="UP000216825"/>
    </source>
</evidence>
<sequence length="185" mass="19827">MGTTQISVVWHGDLTPGQTTGLGRLFDAEYLQDEGLWSPEAPYGYAPAELHIVATSQGDVVGHVGTQRRTVLVGTREVVVAGTGGVLVSSGHRGTGLGQRLMAAAQEAARTIAPAEYGYLGCREAVVPFYESCGYERITVTERFRSRDGPDRTVEETGTPVMVCSGTRDVSTWPTGEVDLRGLPW</sequence>
<reference evidence="2" key="2">
    <citation type="submission" date="2020-07" db="EMBL/GenBank/DDBJ databases">
        <title>Genome of starter culture bacteria Kocuria salsicia reveals its technological properties and safety for usage in meat industry.</title>
        <authorList>
            <person name="Michael M."/>
            <person name="Konstantin K."/>
            <person name="Evgenii K."/>
            <person name="Galina S."/>
            <person name="Oksana K."/>
            <person name="Andrei L."/>
        </authorList>
    </citation>
    <scope>NUCLEOTIDE SEQUENCE [LARGE SCALE GENOMIC DNA]</scope>
    <source>
        <strain evidence="2">80</strain>
    </source>
</reference>
<keyword evidence="3" id="KW-1185">Reference proteome</keyword>